<dbReference type="Pfam" id="PF06087">
    <property type="entry name" value="Tyr-DNA_phospho"/>
    <property type="match status" value="1"/>
</dbReference>
<feature type="compositionally biased region" description="Basic and acidic residues" evidence="4">
    <location>
        <begin position="56"/>
        <end position="67"/>
    </location>
</feature>
<organism evidence="6 7">
    <name type="scientific">Stachybotrys chartarum (strain CBS 109288 / IBT 7711)</name>
    <name type="common">Toxic black mold</name>
    <name type="synonym">Stilbospora chartarum</name>
    <dbReference type="NCBI Taxonomy" id="1280523"/>
    <lineage>
        <taxon>Eukaryota</taxon>
        <taxon>Fungi</taxon>
        <taxon>Dikarya</taxon>
        <taxon>Ascomycota</taxon>
        <taxon>Pezizomycotina</taxon>
        <taxon>Sordariomycetes</taxon>
        <taxon>Hypocreomycetidae</taxon>
        <taxon>Hypocreales</taxon>
        <taxon>Stachybotryaceae</taxon>
        <taxon>Stachybotrys</taxon>
    </lineage>
</organism>
<evidence type="ECO:0000256" key="2">
    <source>
        <dbReference type="PIRSR" id="PIRSR610347-2"/>
    </source>
</evidence>
<reference evidence="6 7" key="1">
    <citation type="journal article" date="2014" name="BMC Genomics">
        <title>Comparative genome sequencing reveals chemotype-specific gene clusters in the toxigenic black mold Stachybotrys.</title>
        <authorList>
            <person name="Semeiks J."/>
            <person name="Borek D."/>
            <person name="Otwinowski Z."/>
            <person name="Grishin N.V."/>
        </authorList>
    </citation>
    <scope>NUCLEOTIDE SEQUENCE [LARGE SCALE GENOMIC DNA]</scope>
    <source>
        <strain evidence="7">CBS 109288 / IBT 7711</strain>
    </source>
</reference>
<evidence type="ECO:0000313" key="6">
    <source>
        <dbReference type="EMBL" id="KEY67304.1"/>
    </source>
</evidence>
<dbReference type="InterPro" id="IPR010347">
    <property type="entry name" value="Tdp1"/>
</dbReference>
<feature type="active site" description="Proton donor/acceptor" evidence="1">
    <location>
        <position position="433"/>
    </location>
</feature>
<dbReference type="GO" id="GO:0006281">
    <property type="term" value="P:DNA repair"/>
    <property type="evidence" value="ECO:0007669"/>
    <property type="project" value="InterPro"/>
</dbReference>
<dbReference type="OrthoDB" id="47785at2759"/>
<evidence type="ECO:0000256" key="3">
    <source>
        <dbReference type="PIRSR" id="PIRSR610347-3"/>
    </source>
</evidence>
<proteinExistence type="predicted"/>
<feature type="region of interest" description="Disordered" evidence="4">
    <location>
        <begin position="1"/>
        <end position="20"/>
    </location>
</feature>
<dbReference type="InterPro" id="IPR003903">
    <property type="entry name" value="UIM_dom"/>
</dbReference>
<dbReference type="SUPFAM" id="SSF56024">
    <property type="entry name" value="Phospholipase D/nuclease"/>
    <property type="match status" value="2"/>
</dbReference>
<feature type="active site" description="Nucleophile" evidence="1">
    <location>
        <position position="199"/>
    </location>
</feature>
<keyword evidence="7" id="KW-1185">Reference proteome</keyword>
<feature type="binding site" evidence="2">
    <location>
        <position position="201"/>
    </location>
    <ligand>
        <name>substrate</name>
    </ligand>
</feature>
<dbReference type="GO" id="GO:0017005">
    <property type="term" value="F:3'-tyrosyl-DNA phosphodiesterase activity"/>
    <property type="evidence" value="ECO:0007669"/>
    <property type="project" value="TreeGrafter"/>
</dbReference>
<feature type="region of interest" description="Disordered" evidence="4">
    <location>
        <begin position="32"/>
        <end position="106"/>
    </location>
</feature>
<dbReference type="HOGENOM" id="CLU_007773_2_0_1"/>
<gene>
    <name evidence="6" type="ORF">S7711_04556</name>
</gene>
<dbReference type="PROSITE" id="PS50035">
    <property type="entry name" value="PLD"/>
    <property type="match status" value="1"/>
</dbReference>
<feature type="region of interest" description="Disordered" evidence="4">
    <location>
        <begin position="498"/>
        <end position="518"/>
    </location>
</feature>
<evidence type="ECO:0000256" key="1">
    <source>
        <dbReference type="PIRSR" id="PIRSR610347-1"/>
    </source>
</evidence>
<evidence type="ECO:0000313" key="7">
    <source>
        <dbReference type="Proteomes" id="UP000028045"/>
    </source>
</evidence>
<protein>
    <recommendedName>
        <fullName evidence="5">PLD phosphodiesterase domain-containing protein</fullName>
    </recommendedName>
</protein>
<dbReference type="InterPro" id="IPR001736">
    <property type="entry name" value="PLipase_D/transphosphatidylase"/>
</dbReference>
<dbReference type="EMBL" id="KL648624">
    <property type="protein sequence ID" value="KEY67304.1"/>
    <property type="molecule type" value="Genomic_DNA"/>
</dbReference>
<dbReference type="Gene3D" id="3.30.870.10">
    <property type="entry name" value="Endonuclease Chain A"/>
    <property type="match status" value="2"/>
</dbReference>
<dbReference type="GO" id="GO:0003697">
    <property type="term" value="F:single-stranded DNA binding"/>
    <property type="evidence" value="ECO:0007669"/>
    <property type="project" value="TreeGrafter"/>
</dbReference>
<feature type="compositionally biased region" description="Pro residues" evidence="4">
    <location>
        <begin position="84"/>
        <end position="93"/>
    </location>
</feature>
<accession>A0A084APS5</accession>
<dbReference type="CDD" id="cd09122">
    <property type="entry name" value="PLDc_Tdp1_1"/>
    <property type="match status" value="1"/>
</dbReference>
<feature type="site" description="Interaction with DNA" evidence="3">
    <location>
        <position position="464"/>
    </location>
</feature>
<evidence type="ECO:0000259" key="5">
    <source>
        <dbReference type="PROSITE" id="PS50035"/>
    </source>
</evidence>
<name>A0A084APS5_STACB</name>
<dbReference type="GO" id="GO:0003690">
    <property type="term" value="F:double-stranded DNA binding"/>
    <property type="evidence" value="ECO:0007669"/>
    <property type="project" value="TreeGrafter"/>
</dbReference>
<dbReference type="Proteomes" id="UP000028045">
    <property type="component" value="Unassembled WGS sequence"/>
</dbReference>
<feature type="domain" description="PLD phosphodiesterase" evidence="5">
    <location>
        <begin position="428"/>
        <end position="467"/>
    </location>
</feature>
<sequence length="556" mass="61076">MADAQPSQHELDADADEDEALRQAIALSLEEQHKTTAASISHEKDADKPTFGTLPLDRRQMEQERLQRLAKRRRVSSGDEVVEVPPPKKPAPSKPSSQSAAALPFPNGTIKRTWARGYPRTPDDIKIEEVLQKDQLILAVLSSFQWDEEWIMSKVNLATTKLLLLAFASDDAQKEAMRSNVPPGIKFCFPPMKGPGSMHSKLQVLKYPGYLRVVVPTGNLVPYDWGESGVMENMVFLIDLPRLENPTDHSPTMFSIELRRFLSASGVDDRMVSSLSNYDFSKTRELGFVYTIPGGHMDESLKSVGYCGLGGCVAALGLATEELVEVDLVCASLGSVNYDLVTAIYNACRGDDGMKEYRARTARKGSEKAAGLVESLKARFRIYFPTNQTVSRSRGGRSAGGTICIQEKWWRSPTFPRELVRDCVNTRPGLLMHSKVILVRKPVRGCLDGPRAPGLAYVGSANLSESAWGRLVKDRASGKAKMSCRNWECGVVVPLPKVTTKGHRDGGNGGGGSGDRSATDSQVYGMDVFAGTVPIPMRVPGRHYEAGDQPWFFQKP</sequence>
<dbReference type="PANTHER" id="PTHR12415">
    <property type="entry name" value="TYROSYL-DNA PHOSPHODIESTERASE 1"/>
    <property type="match status" value="1"/>
</dbReference>
<evidence type="ECO:0000256" key="4">
    <source>
        <dbReference type="SAM" id="MobiDB-lite"/>
    </source>
</evidence>
<dbReference type="AlphaFoldDB" id="A0A084APS5"/>
<dbReference type="PANTHER" id="PTHR12415:SF4">
    <property type="entry name" value="TYROSYL-DNA PHOSPHODIESTERASE DOMAIN-CONTAINING PROTEIN"/>
    <property type="match status" value="1"/>
</dbReference>
<dbReference type="PROSITE" id="PS50330">
    <property type="entry name" value="UIM"/>
    <property type="match status" value="1"/>
</dbReference>
<feature type="binding site" evidence="2">
    <location>
        <position position="435"/>
    </location>
    <ligand>
        <name>substrate</name>
    </ligand>
</feature>
<dbReference type="GO" id="GO:0005634">
    <property type="term" value="C:nucleus"/>
    <property type="evidence" value="ECO:0007669"/>
    <property type="project" value="InterPro"/>
</dbReference>